<proteinExistence type="predicted"/>
<dbReference type="PANTHER" id="PTHR42756">
    <property type="entry name" value="TRANSCRIPTIONAL REGULATOR, MARR"/>
    <property type="match status" value="1"/>
</dbReference>
<dbReference type="SMART" id="SM00529">
    <property type="entry name" value="HTH_DTXR"/>
    <property type="match status" value="1"/>
</dbReference>
<dbReference type="GO" id="GO:0003677">
    <property type="term" value="F:DNA binding"/>
    <property type="evidence" value="ECO:0007669"/>
    <property type="project" value="UniProtKB-KW"/>
</dbReference>
<dbReference type="PROSITE" id="PS50995">
    <property type="entry name" value="HTH_MARR_2"/>
    <property type="match status" value="1"/>
</dbReference>
<evidence type="ECO:0000259" key="4">
    <source>
        <dbReference type="PROSITE" id="PS50995"/>
    </source>
</evidence>
<dbReference type="InterPro" id="IPR022689">
    <property type="entry name" value="Iron_dep_repressor"/>
</dbReference>
<accession>A0A559IXU5</accession>
<dbReference type="GO" id="GO:0046914">
    <property type="term" value="F:transition metal ion binding"/>
    <property type="evidence" value="ECO:0007669"/>
    <property type="project" value="InterPro"/>
</dbReference>
<keyword evidence="1" id="KW-0805">Transcription regulation</keyword>
<feature type="domain" description="HTH marR-type" evidence="4">
    <location>
        <begin position="5"/>
        <end position="143"/>
    </location>
</feature>
<dbReference type="SMART" id="SM00347">
    <property type="entry name" value="HTH_MARR"/>
    <property type="match status" value="1"/>
</dbReference>
<dbReference type="Pfam" id="PF01047">
    <property type="entry name" value="MarR"/>
    <property type="match status" value="1"/>
</dbReference>
<dbReference type="Gene3D" id="1.10.10.10">
    <property type="entry name" value="Winged helix-like DNA-binding domain superfamily/Winged helix DNA-binding domain"/>
    <property type="match status" value="1"/>
</dbReference>
<comment type="caution">
    <text evidence="5">The sequence shown here is derived from an EMBL/GenBank/DDBJ whole genome shotgun (WGS) entry which is preliminary data.</text>
</comment>
<evidence type="ECO:0000256" key="2">
    <source>
        <dbReference type="ARBA" id="ARBA00023125"/>
    </source>
</evidence>
<sequence length="154" mass="17635">MTESKYENVIALRRVFATLARMDWRKKMKWTLKGSEVRLLIALKEANSKPCLEGLTVSDLSKLLQVTSPTVTQMLNSLMKDGYVNRTVHSSDRRIVEITLTDKGAQIAQDSQEMITTIFSGLIDHLGKEQSDQLIELLTQSLDYFDQLDDERQR</sequence>
<reference evidence="5 6" key="1">
    <citation type="submission" date="2019-07" db="EMBL/GenBank/DDBJ databases">
        <authorList>
            <person name="Kim J."/>
        </authorList>
    </citation>
    <scope>NUCLEOTIDE SEQUENCE [LARGE SCALE GENOMIC DNA]</scope>
    <source>
        <strain evidence="5 6">N4</strain>
    </source>
</reference>
<dbReference type="AlphaFoldDB" id="A0A559IXU5"/>
<dbReference type="Proteomes" id="UP000318102">
    <property type="component" value="Unassembled WGS sequence"/>
</dbReference>
<evidence type="ECO:0000313" key="5">
    <source>
        <dbReference type="EMBL" id="TVX92459.1"/>
    </source>
</evidence>
<evidence type="ECO:0000256" key="1">
    <source>
        <dbReference type="ARBA" id="ARBA00023015"/>
    </source>
</evidence>
<dbReference type="InterPro" id="IPR036388">
    <property type="entry name" value="WH-like_DNA-bd_sf"/>
</dbReference>
<gene>
    <name evidence="5" type="ORF">FPZ44_04955</name>
</gene>
<dbReference type="RefSeq" id="WP_144987948.1">
    <property type="nucleotide sequence ID" value="NZ_VNJK01000001.1"/>
</dbReference>
<dbReference type="CDD" id="cd00090">
    <property type="entry name" value="HTH_ARSR"/>
    <property type="match status" value="1"/>
</dbReference>
<organism evidence="5 6">
    <name type="scientific">Paenibacillus agilis</name>
    <dbReference type="NCBI Taxonomy" id="3020863"/>
    <lineage>
        <taxon>Bacteria</taxon>
        <taxon>Bacillati</taxon>
        <taxon>Bacillota</taxon>
        <taxon>Bacilli</taxon>
        <taxon>Bacillales</taxon>
        <taxon>Paenibacillaceae</taxon>
        <taxon>Paenibacillus</taxon>
    </lineage>
</organism>
<evidence type="ECO:0000313" key="6">
    <source>
        <dbReference type="Proteomes" id="UP000318102"/>
    </source>
</evidence>
<protein>
    <submittedName>
        <fullName evidence="5">MarR family transcriptional regulator</fullName>
    </submittedName>
</protein>
<dbReference type="EMBL" id="VNJK01000001">
    <property type="protein sequence ID" value="TVX92459.1"/>
    <property type="molecule type" value="Genomic_DNA"/>
</dbReference>
<keyword evidence="2" id="KW-0238">DNA-binding</keyword>
<keyword evidence="3" id="KW-0804">Transcription</keyword>
<evidence type="ECO:0000256" key="3">
    <source>
        <dbReference type="ARBA" id="ARBA00023163"/>
    </source>
</evidence>
<dbReference type="PRINTS" id="PR00598">
    <property type="entry name" value="HTHMARR"/>
</dbReference>
<keyword evidence="6" id="KW-1185">Reference proteome</keyword>
<dbReference type="OrthoDB" id="163346at2"/>
<dbReference type="InterPro" id="IPR036390">
    <property type="entry name" value="WH_DNA-bd_sf"/>
</dbReference>
<dbReference type="InterPro" id="IPR000835">
    <property type="entry name" value="HTH_MarR-typ"/>
</dbReference>
<name>A0A559IXU5_9BACL</name>
<dbReference type="SUPFAM" id="SSF46785">
    <property type="entry name" value="Winged helix' DNA-binding domain"/>
    <property type="match status" value="1"/>
</dbReference>
<dbReference type="PANTHER" id="PTHR42756:SF1">
    <property type="entry name" value="TRANSCRIPTIONAL REPRESSOR OF EMRAB OPERON"/>
    <property type="match status" value="1"/>
</dbReference>
<dbReference type="GO" id="GO:0003700">
    <property type="term" value="F:DNA-binding transcription factor activity"/>
    <property type="evidence" value="ECO:0007669"/>
    <property type="project" value="InterPro"/>
</dbReference>
<dbReference type="InterPro" id="IPR011991">
    <property type="entry name" value="ArsR-like_HTH"/>
</dbReference>